<evidence type="ECO:0000313" key="4">
    <source>
        <dbReference type="Proteomes" id="UP000564536"/>
    </source>
</evidence>
<organism evidence="3 4">
    <name type="scientific">Listeria weihenstephanensis</name>
    <dbReference type="NCBI Taxonomy" id="1006155"/>
    <lineage>
        <taxon>Bacteria</taxon>
        <taxon>Bacillati</taxon>
        <taxon>Bacillota</taxon>
        <taxon>Bacilli</taxon>
        <taxon>Bacillales</taxon>
        <taxon>Listeriaceae</taxon>
        <taxon>Listeria</taxon>
    </lineage>
</organism>
<gene>
    <name evidence="3" type="ORF">HB943_14705</name>
</gene>
<dbReference type="Proteomes" id="UP000564536">
    <property type="component" value="Unassembled WGS sequence"/>
</dbReference>
<dbReference type="Pfam" id="PF04740">
    <property type="entry name" value="LXG"/>
    <property type="match status" value="1"/>
</dbReference>
<dbReference type="RefSeq" id="WP_185427257.1">
    <property type="nucleotide sequence ID" value="NZ_JAARRL010000031.1"/>
</dbReference>
<evidence type="ECO:0000256" key="1">
    <source>
        <dbReference type="ARBA" id="ARBA00034117"/>
    </source>
</evidence>
<protein>
    <recommendedName>
        <fullName evidence="2">LXG domain-containing protein</fullName>
    </recommendedName>
</protein>
<name>A0A841ZAF5_9LIST</name>
<comment type="similarity">
    <text evidence="1">In the N-terminal section; belongs to the LXG family.</text>
</comment>
<dbReference type="AlphaFoldDB" id="A0A841ZAF5"/>
<dbReference type="PROSITE" id="PS51756">
    <property type="entry name" value="LXG"/>
    <property type="match status" value="1"/>
</dbReference>
<evidence type="ECO:0000313" key="3">
    <source>
        <dbReference type="EMBL" id="MBC1501849.1"/>
    </source>
</evidence>
<dbReference type="EMBL" id="JAARRL010000031">
    <property type="protein sequence ID" value="MBC1501849.1"/>
    <property type="molecule type" value="Genomic_DNA"/>
</dbReference>
<dbReference type="InterPro" id="IPR006829">
    <property type="entry name" value="LXG_dom"/>
</dbReference>
<feature type="domain" description="LXG" evidence="2">
    <location>
        <begin position="1"/>
        <end position="238"/>
    </location>
</feature>
<comment type="caution">
    <text evidence="3">The sequence shown here is derived from an EMBL/GenBank/DDBJ whole genome shotgun (WGS) entry which is preliminary data.</text>
</comment>
<proteinExistence type="inferred from homology"/>
<reference evidence="3 4" key="1">
    <citation type="submission" date="2020-03" db="EMBL/GenBank/DDBJ databases">
        <title>Soil Listeria distribution.</title>
        <authorList>
            <person name="Liao J."/>
            <person name="Wiedmann M."/>
        </authorList>
    </citation>
    <scope>NUCLEOTIDE SEQUENCE [LARGE SCALE GENOMIC DNA]</scope>
    <source>
        <strain evidence="3 4">FSL L7-1523</strain>
    </source>
</reference>
<evidence type="ECO:0000259" key="2">
    <source>
        <dbReference type="PROSITE" id="PS51756"/>
    </source>
</evidence>
<sequence>MRIQVSEMNLILERQIVLLSEENHQINEAMTAVDIFVTKTETSFIGETGDASRAYLQEVYKPIQSKTLEINEKFSELLKTYNEDALAQYGALGIVHEEYLENDYVKSVNKVTDFELEAYRDFNKLASEANEYFPVGQINTNETEQYRYDLNRQVQINIEQLHAFDEKWRAKFKEVEQLQDALDKMIAQVTNTRVSASQYKAGMIQFVKTPDEIYAEWLKVSKDLTGQDLYRAAIEFGKKYDLVIEKDIDGMKAYEFKGWFIFENYETPTAGHVVLLELDGQLQIFIYRQGSDGENTVSVPMGEFTNPFDVFFNMDRQNMVAEAMKIEDQEERVKAIENIYEKEKLPSFTPSTEIIDHYSKYNNAVSFGDGILKYLGNMENGQSTFTPDELDAIAGQWSGTDRSYKFGGEIASHAFAFNIGMSTPFASEDFANRTAIADLGNSDNDLTKTGMDVLSYAREIMGDIANGNMFDSGGYLDDFKDNFSQMIEDAPKALEEIYRLIESLKEKVVG</sequence>
<accession>A0A841ZAF5</accession>